<evidence type="ECO:0000256" key="1">
    <source>
        <dbReference type="ARBA" id="ARBA00004141"/>
    </source>
</evidence>
<keyword evidence="3 5" id="KW-1133">Transmembrane helix</keyword>
<feature type="transmembrane region" description="Helical" evidence="5">
    <location>
        <begin position="15"/>
        <end position="34"/>
    </location>
</feature>
<dbReference type="Pfam" id="PF09685">
    <property type="entry name" value="MamF_MmsF"/>
    <property type="match status" value="1"/>
</dbReference>
<accession>A0A7Y9Z9H2</accession>
<dbReference type="AlphaFoldDB" id="A0A7Y9Z9H2"/>
<sequence length="118" mass="12684">MTYTAHEGPDTAKAGAAHLGAVVGPFIPLAVYFAERDRDEFAAGEASKAARFSTVLLAAFLAATAVRLFVPLVGFLGTLAQWVIPVVAIYFCLAGFKLARRGEPSNYPFQFKVEKTDD</sequence>
<evidence type="ECO:0008006" key="8">
    <source>
        <dbReference type="Google" id="ProtNLM"/>
    </source>
</evidence>
<feature type="transmembrane region" description="Helical" evidence="5">
    <location>
        <begin position="82"/>
        <end position="99"/>
    </location>
</feature>
<feature type="transmembrane region" description="Helical" evidence="5">
    <location>
        <begin position="55"/>
        <end position="76"/>
    </location>
</feature>
<comment type="caution">
    <text evidence="6">The sequence shown here is derived from an EMBL/GenBank/DDBJ whole genome shotgun (WGS) entry which is preliminary data.</text>
</comment>
<proteinExistence type="predicted"/>
<evidence type="ECO:0000256" key="2">
    <source>
        <dbReference type="ARBA" id="ARBA00022692"/>
    </source>
</evidence>
<keyword evidence="4 5" id="KW-0472">Membrane</keyword>
<keyword evidence="2 5" id="KW-0812">Transmembrane</keyword>
<protein>
    <recommendedName>
        <fullName evidence="8">DUF4870 domain-containing protein</fullName>
    </recommendedName>
</protein>
<organism evidence="6 7">
    <name type="scientific">Demequina lutea</name>
    <dbReference type="NCBI Taxonomy" id="431489"/>
    <lineage>
        <taxon>Bacteria</taxon>
        <taxon>Bacillati</taxon>
        <taxon>Actinomycetota</taxon>
        <taxon>Actinomycetes</taxon>
        <taxon>Micrococcales</taxon>
        <taxon>Demequinaceae</taxon>
        <taxon>Demequina</taxon>
    </lineage>
</organism>
<dbReference type="InterPro" id="IPR019109">
    <property type="entry name" value="MamF_MmsF"/>
</dbReference>
<gene>
    <name evidence="6" type="ORF">BKA03_001180</name>
</gene>
<dbReference type="OrthoDB" id="5147017at2"/>
<evidence type="ECO:0000256" key="4">
    <source>
        <dbReference type="ARBA" id="ARBA00023136"/>
    </source>
</evidence>
<comment type="subcellular location">
    <subcellularLocation>
        <location evidence="1">Membrane</location>
        <topology evidence="1">Multi-pass membrane protein</topology>
    </subcellularLocation>
</comment>
<evidence type="ECO:0000256" key="5">
    <source>
        <dbReference type="SAM" id="Phobius"/>
    </source>
</evidence>
<keyword evidence="7" id="KW-1185">Reference proteome</keyword>
<evidence type="ECO:0000256" key="3">
    <source>
        <dbReference type="ARBA" id="ARBA00022989"/>
    </source>
</evidence>
<evidence type="ECO:0000313" key="6">
    <source>
        <dbReference type="EMBL" id="NYI41061.1"/>
    </source>
</evidence>
<dbReference type="EMBL" id="JACBZO010000001">
    <property type="protein sequence ID" value="NYI41061.1"/>
    <property type="molecule type" value="Genomic_DNA"/>
</dbReference>
<dbReference type="RefSeq" id="WP_062075311.1">
    <property type="nucleotide sequence ID" value="NZ_BBRC01000007.1"/>
</dbReference>
<reference evidence="6 7" key="1">
    <citation type="submission" date="2020-07" db="EMBL/GenBank/DDBJ databases">
        <title>Sequencing the genomes of 1000 actinobacteria strains.</title>
        <authorList>
            <person name="Klenk H.-P."/>
        </authorList>
    </citation>
    <scope>NUCLEOTIDE SEQUENCE [LARGE SCALE GENOMIC DNA]</scope>
    <source>
        <strain evidence="6 7">DSM 19970</strain>
    </source>
</reference>
<dbReference type="Proteomes" id="UP000547973">
    <property type="component" value="Unassembled WGS sequence"/>
</dbReference>
<evidence type="ECO:0000313" key="7">
    <source>
        <dbReference type="Proteomes" id="UP000547973"/>
    </source>
</evidence>
<name>A0A7Y9Z9H2_9MICO</name>